<dbReference type="NCBIfam" id="NF001540">
    <property type="entry name" value="PRK00366.1"/>
    <property type="match status" value="1"/>
</dbReference>
<dbReference type="PANTHER" id="PTHR30454">
    <property type="entry name" value="4-HYDROXY-3-METHYLBUT-2-EN-1-YL DIPHOSPHATE SYNTHASE"/>
    <property type="match status" value="1"/>
</dbReference>
<keyword evidence="5 7" id="KW-0411">Iron-sulfur</keyword>
<comment type="catalytic activity">
    <reaction evidence="7">
        <text>(2E)-4-hydroxy-3-methylbut-2-enyl diphosphate + oxidized [flavodoxin] + H2O + 2 H(+) = 2-C-methyl-D-erythritol 2,4-cyclic diphosphate + reduced [flavodoxin]</text>
        <dbReference type="Rhea" id="RHEA:43604"/>
        <dbReference type="Rhea" id="RHEA-COMP:10622"/>
        <dbReference type="Rhea" id="RHEA-COMP:10623"/>
        <dbReference type="ChEBI" id="CHEBI:15377"/>
        <dbReference type="ChEBI" id="CHEBI:15378"/>
        <dbReference type="ChEBI" id="CHEBI:57618"/>
        <dbReference type="ChEBI" id="CHEBI:58210"/>
        <dbReference type="ChEBI" id="CHEBI:58483"/>
        <dbReference type="ChEBI" id="CHEBI:128753"/>
        <dbReference type="EC" id="1.17.7.3"/>
    </reaction>
</comment>
<dbReference type="SUPFAM" id="SSF51412">
    <property type="entry name" value="Inosine monophosphate dehydrogenase (IMPDH)"/>
    <property type="match status" value="1"/>
</dbReference>
<dbReference type="PANTHER" id="PTHR30454:SF0">
    <property type="entry name" value="4-HYDROXY-3-METHYLBUT-2-EN-1-YL DIPHOSPHATE SYNTHASE (FERREDOXIN), CHLOROPLASTIC"/>
    <property type="match status" value="1"/>
</dbReference>
<evidence type="ECO:0000256" key="7">
    <source>
        <dbReference type="HAMAP-Rule" id="MF_00159"/>
    </source>
</evidence>
<dbReference type="GO" id="GO:0003677">
    <property type="term" value="F:DNA binding"/>
    <property type="evidence" value="ECO:0007669"/>
    <property type="project" value="InterPro"/>
</dbReference>
<dbReference type="InterPro" id="IPR058579">
    <property type="entry name" value="IspG_C"/>
</dbReference>
<feature type="compositionally biased region" description="Pro residues" evidence="8">
    <location>
        <begin position="246"/>
        <end position="255"/>
    </location>
</feature>
<comment type="pathway">
    <text evidence="7">Isoprenoid biosynthesis; isopentenyl diphosphate biosynthesis via DXP pathway; isopentenyl diphosphate from 1-deoxy-D-xylulose 5-phosphate: step 5/6.</text>
</comment>
<dbReference type="GO" id="GO:0141197">
    <property type="term" value="F:4-hydroxy-3-methylbut-2-enyl-diphosphate synthase activity (flavodoxin)"/>
    <property type="evidence" value="ECO:0007669"/>
    <property type="project" value="UniProtKB-EC"/>
</dbReference>
<dbReference type="Gene3D" id="3.20.20.20">
    <property type="entry name" value="Dihydropteroate synthase-like"/>
    <property type="match status" value="1"/>
</dbReference>
<keyword evidence="3 7" id="KW-0560">Oxidoreductase</keyword>
<sequence length="841" mass="88450">MAKRKVFQDFDPSVPTGPSVADTLRETRQSLGYQLQDVATMLRIRYPYLLAIEEGRFQDLPGTTYAVGFLRSYAEYLGLDPEAIANRYKEEAVGAARKQELYLPTPVPEGRIPGGTVLLGTLVLAGIVYGGWYYLSATDRSVVDLVPALPDRLVSLLDTLPRSGQQAAEAPRGSEAPAGGGSQAVAGAPVPVTPPPNPAPTAPAPVPAPTASAPAPSQTPPYPVSNVPPPAPPPAAPAPATVAALPRPPAPPAAAPAPAITNVPPPPAEDEEAEGATQEPTPINQPAAPPPPPAPRAADPAQGPTKAYGLQNQSSRLTLRATQESWVQVRDGSEIVFTRVLKPGDTYRVPDKPNVKVRTGNAGGLVVVADGVESPPLGSVGQVLRDVTLDGHGWCAPARADPPPRVSLETGAGKRTSGLILLAWSGPRYNGVVRGRPPIPPADSTGRVRPPFRAIASRLKAMSVRAYRQILRRKSRQIRVGNVLVGGDAPISVQTMTNTPTTDVKATVEQIQAAERVGADIVRVSCPDRESALALKDIVRQVKVPIVADIHFHYKRAIEAAESGAACLRINPGNIGSAERVREVVKAARDHGCSMRIGVNAGSLEQDLLEKYGEPCPEAMVESALNHAKILEDNDFFEFKISVKASDAFLAVAAYQGLAEACDYPLHVGITEAGGLRAGTVKSSIGLGMLLWSGIGDTLRVSLSADPAEEVLVGYDILKSLGLRRRGVTVISCPSCARQNFNVIKTVELLEQRLAHITTPLTLSVIGCVVNGPGEARETDIGLTGGGNNTHQIYLSGVTDHRLKDKDIVDHLVGLVEKKAAEIEAAKAAAPAGQDASAAAE</sequence>
<feature type="region of interest" description="Disordered" evidence="8">
    <location>
        <begin position="164"/>
        <end position="316"/>
    </location>
</feature>
<dbReference type="InterPro" id="IPR011005">
    <property type="entry name" value="Dihydropteroate_synth-like_sf"/>
</dbReference>
<dbReference type="Pfam" id="PF13464">
    <property type="entry name" value="RodZ_C"/>
    <property type="match status" value="1"/>
</dbReference>
<dbReference type="KEGG" id="azz:DEW08_08080"/>
<comment type="cofactor">
    <cofactor evidence="7">
        <name>[4Fe-4S] cluster</name>
        <dbReference type="ChEBI" id="CHEBI:49883"/>
    </cofactor>
    <text evidence="7">Binds 1 [4Fe-4S] cluster.</text>
</comment>
<feature type="compositionally biased region" description="Pro residues" evidence="8">
    <location>
        <begin position="191"/>
        <end position="208"/>
    </location>
</feature>
<dbReference type="InterPro" id="IPR058578">
    <property type="entry name" value="IspG_TIM"/>
</dbReference>
<dbReference type="EC" id="1.17.7.3" evidence="7"/>
<dbReference type="FunFam" id="3.20.20.20:FF:000001">
    <property type="entry name" value="4-hydroxy-3-methylbut-2-en-1-yl diphosphate synthase (flavodoxin)"/>
    <property type="match status" value="1"/>
</dbReference>
<feature type="binding site" evidence="7">
    <location>
        <position position="768"/>
    </location>
    <ligand>
        <name>[4Fe-4S] cluster</name>
        <dbReference type="ChEBI" id="CHEBI:49883"/>
    </ligand>
</feature>
<dbReference type="GO" id="GO:0051539">
    <property type="term" value="F:4 iron, 4 sulfur cluster binding"/>
    <property type="evidence" value="ECO:0007669"/>
    <property type="project" value="UniProtKB-UniRule"/>
</dbReference>
<dbReference type="GO" id="GO:0019288">
    <property type="term" value="P:isopentenyl diphosphate biosynthetic process, methylerythritol 4-phosphate pathway"/>
    <property type="evidence" value="ECO:0007669"/>
    <property type="project" value="UniProtKB-UniRule"/>
</dbReference>
<dbReference type="InterPro" id="IPR045854">
    <property type="entry name" value="NO2/SO3_Rdtase_4Fe4S_sf"/>
</dbReference>
<dbReference type="SUPFAM" id="SSF47413">
    <property type="entry name" value="lambda repressor-like DNA-binding domains"/>
    <property type="match status" value="1"/>
</dbReference>
<evidence type="ECO:0000259" key="9">
    <source>
        <dbReference type="SMART" id="SM00530"/>
    </source>
</evidence>
<dbReference type="CDD" id="cd00093">
    <property type="entry name" value="HTH_XRE"/>
    <property type="match status" value="1"/>
</dbReference>
<dbReference type="Proteomes" id="UP000245629">
    <property type="component" value="Chromosome 2"/>
</dbReference>
<dbReference type="Pfam" id="PF04551">
    <property type="entry name" value="GcpE"/>
    <property type="match status" value="1"/>
</dbReference>
<dbReference type="OrthoDB" id="9803214at2"/>
<dbReference type="NCBIfam" id="TIGR00612">
    <property type="entry name" value="ispG_gcpE"/>
    <property type="match status" value="1"/>
</dbReference>
<accession>A0A2S2CNW3</accession>
<dbReference type="EMBL" id="CP029353">
    <property type="protein sequence ID" value="AWK86213.1"/>
    <property type="molecule type" value="Genomic_DNA"/>
</dbReference>
<dbReference type="AlphaFoldDB" id="A0A2S2CNW3"/>
<evidence type="ECO:0000256" key="3">
    <source>
        <dbReference type="ARBA" id="ARBA00023002"/>
    </source>
</evidence>
<evidence type="ECO:0000256" key="4">
    <source>
        <dbReference type="ARBA" id="ARBA00023004"/>
    </source>
</evidence>
<organism evidence="10 11">
    <name type="scientific">Azospirillum thermophilum</name>
    <dbReference type="NCBI Taxonomy" id="2202148"/>
    <lineage>
        <taxon>Bacteria</taxon>
        <taxon>Pseudomonadati</taxon>
        <taxon>Pseudomonadota</taxon>
        <taxon>Alphaproteobacteria</taxon>
        <taxon>Rhodospirillales</taxon>
        <taxon>Azospirillaceae</taxon>
        <taxon>Azospirillum</taxon>
    </lineage>
</organism>
<evidence type="ECO:0000256" key="1">
    <source>
        <dbReference type="ARBA" id="ARBA00022485"/>
    </source>
</evidence>
<keyword evidence="4 7" id="KW-0408">Iron</keyword>
<reference evidence="11" key="1">
    <citation type="submission" date="2018-05" db="EMBL/GenBank/DDBJ databases">
        <title>Azospirillum thermophila sp. nov., a novel isolated from hot spring.</title>
        <authorList>
            <person name="Zhao Z."/>
        </authorList>
    </citation>
    <scope>NUCLEOTIDE SEQUENCE [LARGE SCALE GENOMIC DNA]</scope>
    <source>
        <strain evidence="11">CFH 70021</strain>
    </source>
</reference>
<feature type="binding site" evidence="7">
    <location>
        <position position="736"/>
    </location>
    <ligand>
        <name>[4Fe-4S] cluster</name>
        <dbReference type="ChEBI" id="CHEBI:49883"/>
    </ligand>
</feature>
<dbReference type="SMART" id="SM00530">
    <property type="entry name" value="HTH_XRE"/>
    <property type="match status" value="1"/>
</dbReference>
<evidence type="ECO:0000313" key="11">
    <source>
        <dbReference type="Proteomes" id="UP000245629"/>
    </source>
</evidence>
<evidence type="ECO:0000256" key="6">
    <source>
        <dbReference type="ARBA" id="ARBA00023229"/>
    </source>
</evidence>
<feature type="binding site" evidence="7">
    <location>
        <position position="775"/>
    </location>
    <ligand>
        <name>[4Fe-4S] cluster</name>
        <dbReference type="ChEBI" id="CHEBI:49883"/>
    </ligand>
</feature>
<keyword evidence="1 7" id="KW-0004">4Fe-4S</keyword>
<keyword evidence="11" id="KW-1185">Reference proteome</keyword>
<proteinExistence type="inferred from homology"/>
<evidence type="ECO:0000313" key="10">
    <source>
        <dbReference type="EMBL" id="AWK86213.1"/>
    </source>
</evidence>
<comment type="similarity">
    <text evidence="7">Belongs to the IspG family.</text>
</comment>
<dbReference type="InterPro" id="IPR010982">
    <property type="entry name" value="Lambda_DNA-bd_dom_sf"/>
</dbReference>
<dbReference type="UniPathway" id="UPA00056">
    <property type="reaction ID" value="UER00096"/>
</dbReference>
<dbReference type="InterPro" id="IPR001387">
    <property type="entry name" value="Cro/C1-type_HTH"/>
</dbReference>
<feature type="compositionally biased region" description="Pro residues" evidence="8">
    <location>
        <begin position="217"/>
        <end position="237"/>
    </location>
</feature>
<dbReference type="InterPro" id="IPR025194">
    <property type="entry name" value="RodZ-like_C"/>
</dbReference>
<dbReference type="SUPFAM" id="SSF56014">
    <property type="entry name" value="Nitrite and sulphite reductase 4Fe-4S domain-like"/>
    <property type="match status" value="1"/>
</dbReference>
<keyword evidence="6 7" id="KW-0414">Isoprene biosynthesis</keyword>
<evidence type="ECO:0000256" key="5">
    <source>
        <dbReference type="ARBA" id="ARBA00023014"/>
    </source>
</evidence>
<dbReference type="GO" id="GO:0046872">
    <property type="term" value="F:metal ion binding"/>
    <property type="evidence" value="ECO:0007669"/>
    <property type="project" value="UniProtKB-KW"/>
</dbReference>
<dbReference type="Gene3D" id="1.10.260.40">
    <property type="entry name" value="lambda repressor-like DNA-binding domains"/>
    <property type="match status" value="1"/>
</dbReference>
<dbReference type="Gene3D" id="3.30.413.10">
    <property type="entry name" value="Sulfite Reductase Hemoprotein, domain 1"/>
    <property type="match status" value="1"/>
</dbReference>
<comment type="function">
    <text evidence="7">Converts 2C-methyl-D-erythritol 2,4-cyclodiphosphate (ME-2,4cPP) into 1-hydroxy-2-methyl-2-(E)-butenyl 4-diphosphate.</text>
</comment>
<dbReference type="Pfam" id="PF26540">
    <property type="entry name" value="GcpE_C"/>
    <property type="match status" value="1"/>
</dbReference>
<dbReference type="InterPro" id="IPR004588">
    <property type="entry name" value="IspG_bac-typ"/>
</dbReference>
<evidence type="ECO:0000256" key="8">
    <source>
        <dbReference type="SAM" id="MobiDB-lite"/>
    </source>
</evidence>
<dbReference type="HAMAP" id="MF_00159">
    <property type="entry name" value="IspG"/>
    <property type="match status" value="1"/>
</dbReference>
<feature type="domain" description="HTH cro/C1-type" evidence="9">
    <location>
        <begin position="23"/>
        <end position="84"/>
    </location>
</feature>
<dbReference type="GO" id="GO:0046429">
    <property type="term" value="F:4-hydroxy-3-methylbut-2-en-1-yl diphosphate synthase activity (ferredoxin)"/>
    <property type="evidence" value="ECO:0007669"/>
    <property type="project" value="UniProtKB-UniRule"/>
</dbReference>
<feature type="binding site" evidence="7">
    <location>
        <position position="733"/>
    </location>
    <ligand>
        <name>[4Fe-4S] cluster</name>
        <dbReference type="ChEBI" id="CHEBI:49883"/>
    </ligand>
</feature>
<name>A0A2S2CNW3_9PROT</name>
<evidence type="ECO:0000256" key="2">
    <source>
        <dbReference type="ARBA" id="ARBA00022723"/>
    </source>
</evidence>
<gene>
    <name evidence="7" type="primary">ispG</name>
    <name evidence="10" type="ORF">DEW08_08080</name>
</gene>
<keyword evidence="2 7" id="KW-0479">Metal-binding</keyword>
<protein>
    <recommendedName>
        <fullName evidence="7">4-hydroxy-3-methylbut-2-en-1-yl diphosphate synthase (flavodoxin)</fullName>
        <ecNumber evidence="7">1.17.7.3</ecNumber>
    </recommendedName>
    <alternativeName>
        <fullName evidence="7">1-hydroxy-2-methyl-2-(E)-butenyl 4-diphosphate synthase</fullName>
    </alternativeName>
</protein>
<dbReference type="GO" id="GO:0016114">
    <property type="term" value="P:terpenoid biosynthetic process"/>
    <property type="evidence" value="ECO:0007669"/>
    <property type="project" value="InterPro"/>
</dbReference>
<dbReference type="Pfam" id="PF13413">
    <property type="entry name" value="HTH_25"/>
    <property type="match status" value="1"/>
</dbReference>